<reference evidence="1" key="1">
    <citation type="thesis" date="2020" institute="ProQuest LLC" country="789 East Eisenhower Parkway, Ann Arbor, MI, USA">
        <title>Comparative Genomics and Chromosome Evolution.</title>
        <authorList>
            <person name="Mudd A.B."/>
        </authorList>
    </citation>
    <scope>NUCLEOTIDE SEQUENCE</scope>
    <source>
        <strain evidence="1">1538</strain>
        <tissue evidence="1">Blood</tissue>
    </source>
</reference>
<proteinExistence type="predicted"/>
<sequence>MSASTLRRSTISVFIASCTINQSLMRRTSNPKMHATFYGSRVAHIKKNTCKGFQYILLYLNVLLQFIPYDIQSNAITCLVLAYSKTAPCIVICTEHIKHLVTGKMSN</sequence>
<organism evidence="1 2">
    <name type="scientific">Pyxicephalus adspersus</name>
    <name type="common">African bullfrog</name>
    <dbReference type="NCBI Taxonomy" id="30357"/>
    <lineage>
        <taxon>Eukaryota</taxon>
        <taxon>Metazoa</taxon>
        <taxon>Chordata</taxon>
        <taxon>Craniata</taxon>
        <taxon>Vertebrata</taxon>
        <taxon>Euteleostomi</taxon>
        <taxon>Amphibia</taxon>
        <taxon>Batrachia</taxon>
        <taxon>Anura</taxon>
        <taxon>Neobatrachia</taxon>
        <taxon>Ranoidea</taxon>
        <taxon>Pyxicephalidae</taxon>
        <taxon>Pyxicephalinae</taxon>
        <taxon>Pyxicephalus</taxon>
    </lineage>
</organism>
<accession>A0AAV3AQC2</accession>
<dbReference type="AlphaFoldDB" id="A0AAV3AQC2"/>
<gene>
    <name evidence="1" type="ORF">GDO54_009040</name>
</gene>
<comment type="caution">
    <text evidence="1">The sequence shown here is derived from an EMBL/GenBank/DDBJ whole genome shotgun (WGS) entry which is preliminary data.</text>
</comment>
<evidence type="ECO:0000313" key="2">
    <source>
        <dbReference type="Proteomes" id="UP001181693"/>
    </source>
</evidence>
<dbReference type="EMBL" id="DYDO01000003">
    <property type="protein sequence ID" value="DBA28734.1"/>
    <property type="molecule type" value="Genomic_DNA"/>
</dbReference>
<dbReference type="Proteomes" id="UP001181693">
    <property type="component" value="Unassembled WGS sequence"/>
</dbReference>
<keyword evidence="2" id="KW-1185">Reference proteome</keyword>
<name>A0AAV3AQC2_PYXAD</name>
<evidence type="ECO:0000313" key="1">
    <source>
        <dbReference type="EMBL" id="DBA28734.1"/>
    </source>
</evidence>
<protein>
    <submittedName>
        <fullName evidence="1">Uncharacterized protein</fullName>
    </submittedName>
</protein>